<comment type="caution">
    <text evidence="8">The sequence shown here is derived from an EMBL/GenBank/DDBJ whole genome shotgun (WGS) entry which is preliminary data.</text>
</comment>
<comment type="subcellular location">
    <subcellularLocation>
        <location evidence="1">Cell outer membrane</location>
    </subcellularLocation>
</comment>
<evidence type="ECO:0000256" key="2">
    <source>
        <dbReference type="ARBA" id="ARBA00007613"/>
    </source>
</evidence>
<comment type="similarity">
    <text evidence="2">Belongs to the outer membrane factor (OMF) (TC 1.B.17) family.</text>
</comment>
<dbReference type="Gene3D" id="1.20.1600.10">
    <property type="entry name" value="Outer membrane efflux proteins (OEP)"/>
    <property type="match status" value="1"/>
</dbReference>
<keyword evidence="4" id="KW-1134">Transmembrane beta strand</keyword>
<evidence type="ECO:0000313" key="8">
    <source>
        <dbReference type="EMBL" id="MDG4716907.1"/>
    </source>
</evidence>
<dbReference type="SUPFAM" id="SSF56954">
    <property type="entry name" value="Outer membrane efflux proteins (OEP)"/>
    <property type="match status" value="1"/>
</dbReference>
<keyword evidence="6" id="KW-0472">Membrane</keyword>
<keyword evidence="7" id="KW-0998">Cell outer membrane</keyword>
<evidence type="ECO:0000313" key="9">
    <source>
        <dbReference type="Proteomes" id="UP001529085"/>
    </source>
</evidence>
<evidence type="ECO:0000256" key="4">
    <source>
        <dbReference type="ARBA" id="ARBA00022452"/>
    </source>
</evidence>
<evidence type="ECO:0000256" key="1">
    <source>
        <dbReference type="ARBA" id="ARBA00004442"/>
    </source>
</evidence>
<dbReference type="PANTHER" id="PTHR30026">
    <property type="entry name" value="OUTER MEMBRANE PROTEIN TOLC"/>
    <property type="match status" value="1"/>
</dbReference>
<keyword evidence="3" id="KW-0813">Transport</keyword>
<reference evidence="8 9" key="1">
    <citation type="submission" date="2023-03" db="EMBL/GenBank/DDBJ databases">
        <title>Strain YYF002 represents a novel species in the genus Winogradskyella isolated from seawater.</title>
        <authorList>
            <person name="Fu Z.-Y."/>
        </authorList>
    </citation>
    <scope>NUCLEOTIDE SEQUENCE [LARGE SCALE GENOMIC DNA]</scope>
    <source>
        <strain evidence="8 9">YYF002</strain>
    </source>
</reference>
<evidence type="ECO:0000256" key="7">
    <source>
        <dbReference type="ARBA" id="ARBA00023237"/>
    </source>
</evidence>
<accession>A0ABT6G4D3</accession>
<organism evidence="8 9">
    <name type="scientific">Winogradskyella marincola</name>
    <dbReference type="NCBI Taxonomy" id="3037795"/>
    <lineage>
        <taxon>Bacteria</taxon>
        <taxon>Pseudomonadati</taxon>
        <taxon>Bacteroidota</taxon>
        <taxon>Flavobacteriia</taxon>
        <taxon>Flavobacteriales</taxon>
        <taxon>Flavobacteriaceae</taxon>
        <taxon>Winogradskyella</taxon>
    </lineage>
</organism>
<sequence>MIKRLVVIIISSVFYIGFSQSELPTDNVMRFDEYLGYVKKFHPVVKQAQLVIDESQAKLLKSRGAFDPKVEVDYSRKKFKGTEYYDKLNGMFKIPTWFGVELKAKFEENSGYYLNPESTVPEDGLFSAGFSVPVGQGLWINNRMAALKQAKLYREQAKADRDIYVNNILYEASLVYFKWLQAYNELILFQNFLANAELRYEGIVKGVEVGENAEIDATEAKIAVNNRKLGLEQSKVKLMKAALELSNFLWLENNIPVELQPDVIPDINAEASIDATFDINTLQTEEQELAAHPKMQSLDYKLQGLEVDTKLKANKLLPKISLEYNFLTETPDETNTLNTADYKSGLSVSLPLFLRKERGDLKLARIKQRDAEFEIDATRVTLRNKINAIKQELESYVTQTEITTEMVSDYQRMLQAEERKFQLGESSLFLVNSRESKLIDGQLKAIELQNKFFNTKAKLFNSLAVNPDL</sequence>
<protein>
    <submittedName>
        <fullName evidence="8">TolC family protein</fullName>
    </submittedName>
</protein>
<dbReference type="EMBL" id="JARSBN010000008">
    <property type="protein sequence ID" value="MDG4716907.1"/>
    <property type="molecule type" value="Genomic_DNA"/>
</dbReference>
<dbReference type="InterPro" id="IPR003423">
    <property type="entry name" value="OMP_efflux"/>
</dbReference>
<evidence type="ECO:0000256" key="6">
    <source>
        <dbReference type="ARBA" id="ARBA00023136"/>
    </source>
</evidence>
<dbReference type="Proteomes" id="UP001529085">
    <property type="component" value="Unassembled WGS sequence"/>
</dbReference>
<dbReference type="Pfam" id="PF02321">
    <property type="entry name" value="OEP"/>
    <property type="match status" value="1"/>
</dbReference>
<dbReference type="PANTHER" id="PTHR30026:SF20">
    <property type="entry name" value="OUTER MEMBRANE PROTEIN TOLC"/>
    <property type="match status" value="1"/>
</dbReference>
<evidence type="ECO:0000256" key="3">
    <source>
        <dbReference type="ARBA" id="ARBA00022448"/>
    </source>
</evidence>
<keyword evidence="9" id="KW-1185">Reference proteome</keyword>
<dbReference type="InterPro" id="IPR051906">
    <property type="entry name" value="TolC-like"/>
</dbReference>
<evidence type="ECO:0000256" key="5">
    <source>
        <dbReference type="ARBA" id="ARBA00022692"/>
    </source>
</evidence>
<dbReference type="RefSeq" id="WP_278006344.1">
    <property type="nucleotide sequence ID" value="NZ_JARSBN010000008.1"/>
</dbReference>
<name>A0ABT6G4D3_9FLAO</name>
<proteinExistence type="inferred from homology"/>
<gene>
    <name evidence="8" type="ORF">P7122_13560</name>
</gene>
<keyword evidence="5" id="KW-0812">Transmembrane</keyword>